<feature type="domain" description="WASH complex subunit 7 central" evidence="2">
    <location>
        <begin position="637"/>
        <end position="982"/>
    </location>
</feature>
<name>K8ELF1_9CHLO</name>
<dbReference type="InterPro" id="IPR028283">
    <property type="entry name" value="WASH-7_C"/>
</dbReference>
<evidence type="ECO:0000259" key="3">
    <source>
        <dbReference type="Pfam" id="PF14745"/>
    </source>
</evidence>
<dbReference type="Pfam" id="PF14746">
    <property type="entry name" value="WASH-7_C"/>
    <property type="match status" value="1"/>
</dbReference>
<organism evidence="5 6">
    <name type="scientific">Bathycoccus prasinos</name>
    <dbReference type="NCBI Taxonomy" id="41875"/>
    <lineage>
        <taxon>Eukaryota</taxon>
        <taxon>Viridiplantae</taxon>
        <taxon>Chlorophyta</taxon>
        <taxon>Mamiellophyceae</taxon>
        <taxon>Mamiellales</taxon>
        <taxon>Bathycoccaceae</taxon>
        <taxon>Bathycoccus</taxon>
    </lineage>
</organism>
<feature type="compositionally biased region" description="Low complexity" evidence="1">
    <location>
        <begin position="147"/>
        <end position="156"/>
    </location>
</feature>
<dbReference type="InterPro" id="IPR028282">
    <property type="entry name" value="WASH-7_central"/>
</dbReference>
<dbReference type="EMBL" id="FO082267">
    <property type="protein sequence ID" value="CCO18804.1"/>
    <property type="molecule type" value="Genomic_DNA"/>
</dbReference>
<feature type="compositionally biased region" description="Low complexity" evidence="1">
    <location>
        <begin position="1"/>
        <end position="10"/>
    </location>
</feature>
<dbReference type="PANTHER" id="PTHR31409">
    <property type="entry name" value="WASH COMPLEX SUBUNIT 4"/>
    <property type="match status" value="1"/>
</dbReference>
<accession>K8ELF1</accession>
<dbReference type="GO" id="GO:0005768">
    <property type="term" value="C:endosome"/>
    <property type="evidence" value="ECO:0007669"/>
    <property type="project" value="TreeGrafter"/>
</dbReference>
<dbReference type="InterPro" id="IPR028191">
    <property type="entry name" value="WASH-4_N"/>
</dbReference>
<feature type="domain" description="WASH complex subunit 4 N-terminal" evidence="3">
    <location>
        <begin position="52"/>
        <end position="463"/>
    </location>
</feature>
<evidence type="ECO:0000313" key="5">
    <source>
        <dbReference type="EMBL" id="CCO18804.1"/>
    </source>
</evidence>
<protein>
    <submittedName>
        <fullName evidence="5">Uncharacterized protein</fullName>
    </submittedName>
</protein>
<evidence type="ECO:0000259" key="2">
    <source>
        <dbReference type="Pfam" id="PF14744"/>
    </source>
</evidence>
<feature type="region of interest" description="Disordered" evidence="1">
    <location>
        <begin position="1"/>
        <end position="26"/>
    </location>
</feature>
<evidence type="ECO:0000313" key="6">
    <source>
        <dbReference type="Proteomes" id="UP000198341"/>
    </source>
</evidence>
<dbReference type="GO" id="GO:0071203">
    <property type="term" value="C:WASH complex"/>
    <property type="evidence" value="ECO:0007669"/>
    <property type="project" value="InterPro"/>
</dbReference>
<keyword evidence="6" id="KW-1185">Reference proteome</keyword>
<gene>
    <name evidence="5" type="ordered locus">Bathy12g01180</name>
</gene>
<dbReference type="RefSeq" id="XP_007509689.1">
    <property type="nucleotide sequence ID" value="XM_007509627.1"/>
</dbReference>
<feature type="domain" description="WASH complex subunit 7 C-terminal" evidence="4">
    <location>
        <begin position="1013"/>
        <end position="1188"/>
    </location>
</feature>
<dbReference type="Pfam" id="PF14745">
    <property type="entry name" value="WASH-4_N"/>
    <property type="match status" value="1"/>
</dbReference>
<dbReference type="STRING" id="41875.K8ELF1"/>
<dbReference type="eggNOG" id="KOG3578">
    <property type="taxonomic scope" value="Eukaryota"/>
</dbReference>
<dbReference type="PANTHER" id="PTHR31409:SF0">
    <property type="entry name" value="WASH COMPLEX SUBUNIT 4"/>
    <property type="match status" value="1"/>
</dbReference>
<dbReference type="InterPro" id="IPR027307">
    <property type="entry name" value="WASH7"/>
</dbReference>
<dbReference type="AlphaFoldDB" id="K8ELF1"/>
<dbReference type="Pfam" id="PF14744">
    <property type="entry name" value="WASH-7_mid"/>
    <property type="match status" value="1"/>
</dbReference>
<dbReference type="Proteomes" id="UP000198341">
    <property type="component" value="Chromosome 12"/>
</dbReference>
<dbReference type="GO" id="GO:0016197">
    <property type="term" value="P:endosomal transport"/>
    <property type="evidence" value="ECO:0007669"/>
    <property type="project" value="TreeGrafter"/>
</dbReference>
<dbReference type="GeneID" id="19012312"/>
<sequence>MGDTTETTTVRSRRRRRRRRDDGTPFETEEDSKVVLELLKELCAFSTTTTTLTALNQREGVVKIVDEDKGWNSSNKIRIEDLGETDNFLFSKLAVAFSSLYVEAKRLESLSQNVILPNLISFGWFPPPPKAVDKKNNNNQENDESSRSSNNNNNDNAMLAQFTKNLTVLQDSVMFRDQLKAVAVNAFRQLEFQYADESVEENRPLSHVNLTIVFETLTMSLAMACKIDEAIASNGHLRRSFQAMKVAVKEALAEEEEKDEERKKKLLALKKTTETLEFELCLKSCFETIVREIIDEDSRGIHGKRNGIEEVPMRLLRALHAYGLETFEADFVLRNEVGVLALGVLLVRLEPNSSDTRLIEKMFKHIFAENVPGLAVSTGIVIDPLHFLLVQLPESALPASKKKWQTHLENKILRFNDMNAQLTRIVIDFIAEVTSWTSEFERDISDRTTGGVSLETLTRGVRIARDVKATLELFLHLDNTFSKDAAKQNNIPQDNKRRARLRAYGQLAELLETTRACYASKQNELALEKKAKSSLLEEINLDDQKSDLLRSGGHEGILYDALDACLLAERLLADDFFNFPKLGLLKLTTDVIKTIKVKERVFWGNISQTFEYLEIVADLDCAIKISCDSSCLFSVAEEALPLVLSDIYAHSEQCYRLPAIVNAFASPMKYLLADEKIAREFGKEVVVRSLRSELVEKLVREIESDLRENVSMQWKHKSFSSVEGNKSAYAHVFLGIPPLDASGGGAALFSLKQEVQADLAKLLYEKAASSRSEWKMYSEIRSIALAKYDLDLSEIDELPPAATTSVKDTTGANTTAIDVLDVVRDIRSFCVRYNYNMNAQTFIEKSSFAKEKTLLSTLSIKRVSESIRTHGTGVTHAVINSVYRYLAQRFQIFSQFLYEDHVKSLLQKEKQAHSEEKFEEYPVVRGIHFLHEMRKLGVADDGLSFLDQFRALLSEMGNALGFVRMIRLGTMRYSSKANEFATRTKFESEENNDENEHPNFESLARESTFHDFTVNASKQLDAEIESLRSNSTEGTDYFEVLTNIFSSELQSDTNKHLNAFFLIVPALCLSNVDAMYVSKQKLQKASETVASPSSSKIETQMLLNQSCFTDDGFALGIAYVLKVLNQDSNFDALHWFESCESYYRSEKVDTANKAEEEEERALRLKRIEQYEREFRLLEFTFAGSRAFFSSVEDEEV</sequence>
<dbReference type="OrthoDB" id="564392at2759"/>
<proteinExistence type="predicted"/>
<evidence type="ECO:0000259" key="4">
    <source>
        <dbReference type="Pfam" id="PF14746"/>
    </source>
</evidence>
<dbReference type="GO" id="GO:0007032">
    <property type="term" value="P:endosome organization"/>
    <property type="evidence" value="ECO:0007669"/>
    <property type="project" value="TreeGrafter"/>
</dbReference>
<dbReference type="KEGG" id="bpg:Bathy12g01180"/>
<reference evidence="5 6" key="1">
    <citation type="submission" date="2011-10" db="EMBL/GenBank/DDBJ databases">
        <authorList>
            <person name="Genoscope - CEA"/>
        </authorList>
    </citation>
    <scope>NUCLEOTIDE SEQUENCE [LARGE SCALE GENOMIC DNA]</scope>
    <source>
        <strain evidence="5 6">RCC 1105</strain>
    </source>
</reference>
<feature type="region of interest" description="Disordered" evidence="1">
    <location>
        <begin position="130"/>
        <end position="156"/>
    </location>
</feature>
<evidence type="ECO:0000256" key="1">
    <source>
        <dbReference type="SAM" id="MobiDB-lite"/>
    </source>
</evidence>